<dbReference type="Pfam" id="PF09361">
    <property type="entry name" value="Phasin_2"/>
    <property type="match status" value="1"/>
</dbReference>
<evidence type="ECO:0000313" key="2">
    <source>
        <dbReference type="EMBL" id="MCQ4164160.1"/>
    </source>
</evidence>
<name>A0ABT1QPF5_9GAMM</name>
<dbReference type="InterPro" id="IPR018968">
    <property type="entry name" value="Phasin"/>
</dbReference>
<dbReference type="EMBL" id="JANFQO010000004">
    <property type="protein sequence ID" value="MCQ4164160.1"/>
    <property type="molecule type" value="Genomic_DNA"/>
</dbReference>
<evidence type="ECO:0000313" key="3">
    <source>
        <dbReference type="Proteomes" id="UP001165498"/>
    </source>
</evidence>
<keyword evidence="3" id="KW-1185">Reference proteome</keyword>
<feature type="domain" description="Phasin" evidence="1">
    <location>
        <begin position="22"/>
        <end position="122"/>
    </location>
</feature>
<dbReference type="Proteomes" id="UP001165498">
    <property type="component" value="Unassembled WGS sequence"/>
</dbReference>
<protein>
    <submittedName>
        <fullName evidence="2">Phasin family protein</fullName>
    </submittedName>
</protein>
<sequence>MRPVIPTPPDEGKPMIEQYNNQVLAFSKSFAEAAFKVQGLALQNFEKIADLQLKTIENRANATAAFVTEALEVRDFDGLKAIWPKGVTLAKESAEKAYATTQEVFGISVKTSEALGELAKTNFAATNETIKSNVDSFKKAATAAVK</sequence>
<evidence type="ECO:0000259" key="1">
    <source>
        <dbReference type="Pfam" id="PF09361"/>
    </source>
</evidence>
<accession>A0ABT1QPF5</accession>
<proteinExistence type="predicted"/>
<comment type="caution">
    <text evidence="2">The sequence shown here is derived from an EMBL/GenBank/DDBJ whole genome shotgun (WGS) entry which is preliminary data.</text>
</comment>
<organism evidence="2 3">
    <name type="scientific">Tahibacter harae</name>
    <dbReference type="NCBI Taxonomy" id="2963937"/>
    <lineage>
        <taxon>Bacteria</taxon>
        <taxon>Pseudomonadati</taxon>
        <taxon>Pseudomonadota</taxon>
        <taxon>Gammaproteobacteria</taxon>
        <taxon>Lysobacterales</taxon>
        <taxon>Rhodanobacteraceae</taxon>
        <taxon>Tahibacter</taxon>
    </lineage>
</organism>
<gene>
    <name evidence="2" type="ORF">NM961_05495</name>
</gene>
<reference evidence="2" key="1">
    <citation type="submission" date="2022-07" db="EMBL/GenBank/DDBJ databases">
        <title>Tahibacter sp., a new gammaproteobacterium isolated from the silt sample collected at pig farm.</title>
        <authorList>
            <person name="Chen H."/>
        </authorList>
    </citation>
    <scope>NUCLEOTIDE SEQUENCE</scope>
    <source>
        <strain evidence="2">P2K</strain>
    </source>
</reference>